<sequence>MFVEDELRFVRALHNYHQPSTSASRHLCFRKHQIIQVLRKEESGWWDGQCCGQRGWFPSNYVEELNPTDLEALRLNTEDSVAQSLFPSLSSSQRRPSHGGSFSDEMDSATPSASTLSERRLSDSSLTRSQVRTFKKRASYFALLSQTELNAPPDTHMQLTIRTTYNALKTWRTLQDNVFQSIDRAEKVSHEDGHLDERQLSTTQLIHDLTGAAEKMLSSAGLLRLTTTSYQVPLVIKQRNKLIYSLRLFVDTISAPPQDNADPAEEESKKKTCKRAKRIRYLVKSVKVNTQNFVTVCQAYKVQLEDVLGVSKQPETRLFVDYGETQCALAPFSDRVTQLASDVLAQTWSASLSCFDSNEFTLKAQEFLNATKNLCEEFDRLSADRRVNANLEMAFWAKEGLLDASSTLMDATRSVIRAQAELKSNPKVEASKSALEARTRDLERRCNEMIRRSSEILHLTSDVASKFGGVESGPLDSPRWRSHLQVHGNLNSVSDMVNDLEIGGEVPSIKQDGSHSNGYRRKRTHSVNLTHLFKLNEPTTEPLSDSEHRLVRSRSAGLLKSLCHEQPWYLKHQYVLGKTLLLSEAGDVVGGTLEALVERLTLHDKAPDPLFVTAFFHYFRNFTTATDFLQALIARFQTSVPTVKPMSYEEIATWQQSFRNPVRLRVYNMIKTWLDAHWQPSDSVVLDCLLVFIFGPLTEALPGPAPRMAELVKNVIKATDRSGEPKSESTISTIPSESSKNSSRRFSRTSLSDASWTESRRSSASSVPAPPTIDSESELAQNGLDSLSAKVSSETTTNGQVSPSAENPPSASIFSSESTLALNKMLSFHLRKYVDGAHLSLMDVEPTETARQLTLLSHRVFCAIRPRELVGLEFSKKGPDSAAVNVKALSNLNTQITAWVTDSVLNMHETKRRASLLKYYIKTAEACAHLNNYDTLMAIRGALESAAIARLKRAWSHVAAKHKQLFGKLVQLTDPHHNFSVYRQRIREIYSDACIPFLGVYLQDLTFIWEGNPAHRLSSMDPSQKLINFDKYMRSERIIAEIQRFQNPNAYANILVMESSEVMAFLRAQIMQVGQDEDDFYTRSLMLEPKGPGFTSFAASPALLTPS</sequence>
<dbReference type="PROSITE" id="PS50002">
    <property type="entry name" value="SH3"/>
    <property type="match status" value="1"/>
</dbReference>
<dbReference type="Gene3D" id="2.30.30.40">
    <property type="entry name" value="SH3 Domains"/>
    <property type="match status" value="1"/>
</dbReference>
<evidence type="ECO:0000259" key="7">
    <source>
        <dbReference type="PROSITE" id="PS50009"/>
    </source>
</evidence>
<evidence type="ECO:0000256" key="1">
    <source>
        <dbReference type="ARBA" id="ARBA00022443"/>
    </source>
</evidence>
<dbReference type="PANTHER" id="PTHR23113">
    <property type="entry name" value="GUANINE NUCLEOTIDE EXCHANGE FACTOR"/>
    <property type="match status" value="1"/>
</dbReference>
<dbReference type="Pfam" id="PF00618">
    <property type="entry name" value="RasGEF_N"/>
    <property type="match status" value="1"/>
</dbReference>
<reference evidence="9 10" key="1">
    <citation type="journal article" date="2017" name="Mycologia">
        <title>Bifiguratus adelaidae, gen. et sp. nov., a new member of Mucoromycotina in endophytic and soil-dwelling habitats.</title>
        <authorList>
            <person name="Torres-Cruz T.J."/>
            <person name="Billingsley Tobias T.L."/>
            <person name="Almatruk M."/>
            <person name="Hesse C."/>
            <person name="Kuske C.R."/>
            <person name="Desiro A."/>
            <person name="Benucci G.M."/>
            <person name="Bonito G."/>
            <person name="Stajich J.E."/>
            <person name="Dunlap C."/>
            <person name="Arnold A.E."/>
            <person name="Porras-Alfaro A."/>
        </authorList>
    </citation>
    <scope>NUCLEOTIDE SEQUENCE [LARGE SCALE GENOMIC DNA]</scope>
    <source>
        <strain evidence="9 10">AZ0501</strain>
    </source>
</reference>
<dbReference type="PROSITE" id="PS00720">
    <property type="entry name" value="RASGEF"/>
    <property type="match status" value="1"/>
</dbReference>
<dbReference type="InterPro" id="IPR001452">
    <property type="entry name" value="SH3_domain"/>
</dbReference>
<keyword evidence="2 3" id="KW-0344">Guanine-nucleotide releasing factor</keyword>
<dbReference type="Pfam" id="PF07653">
    <property type="entry name" value="SH3_2"/>
    <property type="match status" value="1"/>
</dbReference>
<dbReference type="SMART" id="SM00229">
    <property type="entry name" value="RasGEFN"/>
    <property type="match status" value="1"/>
</dbReference>
<evidence type="ECO:0008006" key="11">
    <source>
        <dbReference type="Google" id="ProtNLM"/>
    </source>
</evidence>
<gene>
    <name evidence="9" type="ORF">BZG36_04896</name>
</gene>
<dbReference type="InterPro" id="IPR008937">
    <property type="entry name" value="Ras-like_GEF"/>
</dbReference>
<dbReference type="GO" id="GO:0005085">
    <property type="term" value="F:guanyl-nucleotide exchange factor activity"/>
    <property type="evidence" value="ECO:0007669"/>
    <property type="project" value="UniProtKB-KW"/>
</dbReference>
<dbReference type="PROSITE" id="PS50009">
    <property type="entry name" value="RASGEF_CAT"/>
    <property type="match status" value="1"/>
</dbReference>
<dbReference type="InterPro" id="IPR001895">
    <property type="entry name" value="RASGEF_cat_dom"/>
</dbReference>
<keyword evidence="10" id="KW-1185">Reference proteome</keyword>
<dbReference type="Gene3D" id="1.20.870.10">
    <property type="entry name" value="Son of sevenless (SoS) protein Chain: S domain 1"/>
    <property type="match status" value="1"/>
</dbReference>
<dbReference type="GO" id="GO:0005886">
    <property type="term" value="C:plasma membrane"/>
    <property type="evidence" value="ECO:0007669"/>
    <property type="project" value="TreeGrafter"/>
</dbReference>
<dbReference type="CDD" id="cd06224">
    <property type="entry name" value="REM"/>
    <property type="match status" value="1"/>
</dbReference>
<feature type="region of interest" description="Disordered" evidence="5">
    <location>
        <begin position="86"/>
        <end position="124"/>
    </location>
</feature>
<comment type="caution">
    <text evidence="9">The sequence shown here is derived from an EMBL/GenBank/DDBJ whole genome shotgun (WGS) entry which is preliminary data.</text>
</comment>
<evidence type="ECO:0000259" key="6">
    <source>
        <dbReference type="PROSITE" id="PS50002"/>
    </source>
</evidence>
<dbReference type="SUPFAM" id="SSF50044">
    <property type="entry name" value="SH3-domain"/>
    <property type="match status" value="1"/>
</dbReference>
<dbReference type="PROSITE" id="PS50212">
    <property type="entry name" value="RASGEF_NTER"/>
    <property type="match status" value="1"/>
</dbReference>
<evidence type="ECO:0000256" key="5">
    <source>
        <dbReference type="SAM" id="MobiDB-lite"/>
    </source>
</evidence>
<evidence type="ECO:0000259" key="8">
    <source>
        <dbReference type="PROSITE" id="PS50212"/>
    </source>
</evidence>
<dbReference type="Proteomes" id="UP000242875">
    <property type="component" value="Unassembled WGS sequence"/>
</dbReference>
<dbReference type="InterPro" id="IPR019804">
    <property type="entry name" value="Ras_G-nucl-exch_fac_CS"/>
</dbReference>
<dbReference type="PANTHER" id="PTHR23113:SF354">
    <property type="entry name" value="BUD SITE SELECTION PROTEIN 5"/>
    <property type="match status" value="1"/>
</dbReference>
<dbReference type="EMBL" id="MVBO01000207">
    <property type="protein sequence ID" value="OZJ01983.1"/>
    <property type="molecule type" value="Genomic_DNA"/>
</dbReference>
<dbReference type="InterPro" id="IPR023578">
    <property type="entry name" value="Ras_GEF_dom_sf"/>
</dbReference>
<dbReference type="SMART" id="SM00326">
    <property type="entry name" value="SH3"/>
    <property type="match status" value="1"/>
</dbReference>
<evidence type="ECO:0000256" key="3">
    <source>
        <dbReference type="PROSITE-ProRule" id="PRU00168"/>
    </source>
</evidence>
<dbReference type="InterPro" id="IPR036028">
    <property type="entry name" value="SH3-like_dom_sf"/>
</dbReference>
<evidence type="ECO:0000313" key="9">
    <source>
        <dbReference type="EMBL" id="OZJ01983.1"/>
    </source>
</evidence>
<dbReference type="Gene3D" id="1.10.840.10">
    <property type="entry name" value="Ras guanine-nucleotide exchange factors catalytic domain"/>
    <property type="match status" value="1"/>
</dbReference>
<dbReference type="CDD" id="cd00155">
    <property type="entry name" value="RasGEF"/>
    <property type="match status" value="1"/>
</dbReference>
<feature type="region of interest" description="Disordered" evidence="5">
    <location>
        <begin position="719"/>
        <end position="812"/>
    </location>
</feature>
<protein>
    <recommendedName>
        <fullName evidence="11">Ras GEF</fullName>
    </recommendedName>
</protein>
<dbReference type="InterPro" id="IPR000651">
    <property type="entry name" value="Ras-like_Gua-exchang_fac_N"/>
</dbReference>
<feature type="domain" description="SH3" evidence="6">
    <location>
        <begin position="5"/>
        <end position="67"/>
    </location>
</feature>
<feature type="domain" description="Ras-GEF" evidence="7">
    <location>
        <begin position="845"/>
        <end position="1090"/>
    </location>
</feature>
<proteinExistence type="predicted"/>
<feature type="compositionally biased region" description="Low complexity" evidence="5">
    <location>
        <begin position="728"/>
        <end position="741"/>
    </location>
</feature>
<feature type="domain" description="N-terminal Ras-GEF" evidence="8">
    <location>
        <begin position="584"/>
        <end position="720"/>
    </location>
</feature>
<dbReference type="OrthoDB" id="28357at2759"/>
<keyword evidence="1 4" id="KW-0728">SH3 domain</keyword>
<evidence type="ECO:0000256" key="4">
    <source>
        <dbReference type="PROSITE-ProRule" id="PRU00192"/>
    </source>
</evidence>
<organism evidence="9 10">
    <name type="scientific">Bifiguratus adelaidae</name>
    <dbReference type="NCBI Taxonomy" id="1938954"/>
    <lineage>
        <taxon>Eukaryota</taxon>
        <taxon>Fungi</taxon>
        <taxon>Fungi incertae sedis</taxon>
        <taxon>Mucoromycota</taxon>
        <taxon>Mucoromycotina</taxon>
        <taxon>Endogonomycetes</taxon>
        <taxon>Endogonales</taxon>
        <taxon>Endogonales incertae sedis</taxon>
        <taxon>Bifiguratus</taxon>
    </lineage>
</organism>
<dbReference type="SMART" id="SM00147">
    <property type="entry name" value="RasGEF"/>
    <property type="match status" value="1"/>
</dbReference>
<dbReference type="Pfam" id="PF00617">
    <property type="entry name" value="RasGEF"/>
    <property type="match status" value="1"/>
</dbReference>
<dbReference type="GO" id="GO:0007265">
    <property type="term" value="P:Ras protein signal transduction"/>
    <property type="evidence" value="ECO:0007669"/>
    <property type="project" value="TreeGrafter"/>
</dbReference>
<accession>A0A261XUH7</accession>
<dbReference type="AlphaFoldDB" id="A0A261XUH7"/>
<evidence type="ECO:0000313" key="10">
    <source>
        <dbReference type="Proteomes" id="UP000242875"/>
    </source>
</evidence>
<evidence type="ECO:0000256" key="2">
    <source>
        <dbReference type="ARBA" id="ARBA00022658"/>
    </source>
</evidence>
<feature type="compositionally biased region" description="Polar residues" evidence="5">
    <location>
        <begin position="778"/>
        <end position="812"/>
    </location>
</feature>
<dbReference type="SUPFAM" id="SSF48366">
    <property type="entry name" value="Ras GEF"/>
    <property type="match status" value="1"/>
</dbReference>
<dbReference type="InterPro" id="IPR036964">
    <property type="entry name" value="RASGEF_cat_dom_sf"/>
</dbReference>
<name>A0A261XUH7_9FUNG</name>